<dbReference type="AlphaFoldDB" id="A0AA40EQY7"/>
<dbReference type="InterPro" id="IPR045864">
    <property type="entry name" value="aa-tRNA-synth_II/BPL/LPL"/>
</dbReference>
<dbReference type="InterPro" id="IPR002313">
    <property type="entry name" value="Lys-tRNA-ligase_II"/>
</dbReference>
<dbReference type="InterPro" id="IPR004365">
    <property type="entry name" value="NA-bd_OB_tRNA"/>
</dbReference>
<evidence type="ECO:0000256" key="10">
    <source>
        <dbReference type="RuleBase" id="RU003748"/>
    </source>
</evidence>
<dbReference type="CDD" id="cd04322">
    <property type="entry name" value="LysRS_N"/>
    <property type="match status" value="1"/>
</dbReference>
<keyword evidence="3" id="KW-0963">Cytoplasm</keyword>
<comment type="catalytic activity">
    <reaction evidence="9 10">
        <text>tRNA(Lys) + L-lysine + ATP = L-lysyl-tRNA(Lys) + AMP + diphosphate</text>
        <dbReference type="Rhea" id="RHEA:20792"/>
        <dbReference type="Rhea" id="RHEA-COMP:9696"/>
        <dbReference type="Rhea" id="RHEA-COMP:9697"/>
        <dbReference type="ChEBI" id="CHEBI:30616"/>
        <dbReference type="ChEBI" id="CHEBI:32551"/>
        <dbReference type="ChEBI" id="CHEBI:33019"/>
        <dbReference type="ChEBI" id="CHEBI:78442"/>
        <dbReference type="ChEBI" id="CHEBI:78529"/>
        <dbReference type="ChEBI" id="CHEBI:456215"/>
        <dbReference type="EC" id="6.1.1.6"/>
    </reaction>
</comment>
<keyword evidence="6" id="KW-0067">ATP-binding</keyword>
<evidence type="ECO:0000256" key="3">
    <source>
        <dbReference type="ARBA" id="ARBA00022490"/>
    </source>
</evidence>
<gene>
    <name evidence="13" type="ORF">B0T18DRAFT_415930</name>
</gene>
<dbReference type="InterPro" id="IPR012340">
    <property type="entry name" value="NA-bd_OB-fold"/>
</dbReference>
<evidence type="ECO:0000256" key="1">
    <source>
        <dbReference type="ARBA" id="ARBA00004496"/>
    </source>
</evidence>
<dbReference type="PANTHER" id="PTHR42918:SF9">
    <property type="entry name" value="LYSINE--TRNA LIGASE"/>
    <property type="match status" value="1"/>
</dbReference>
<evidence type="ECO:0000313" key="14">
    <source>
        <dbReference type="Proteomes" id="UP001172155"/>
    </source>
</evidence>
<dbReference type="GO" id="GO:0004824">
    <property type="term" value="F:lysine-tRNA ligase activity"/>
    <property type="evidence" value="ECO:0007669"/>
    <property type="project" value="UniProtKB-EC"/>
</dbReference>
<evidence type="ECO:0000256" key="9">
    <source>
        <dbReference type="ARBA" id="ARBA00048573"/>
    </source>
</evidence>
<keyword evidence="5" id="KW-0547">Nucleotide-binding</keyword>
<accession>A0AA40EQY7</accession>
<proteinExistence type="inferred from homology"/>
<evidence type="ECO:0000256" key="6">
    <source>
        <dbReference type="ARBA" id="ARBA00022840"/>
    </source>
</evidence>
<dbReference type="SUPFAM" id="SSF50249">
    <property type="entry name" value="Nucleic acid-binding proteins"/>
    <property type="match status" value="1"/>
</dbReference>
<dbReference type="InterPro" id="IPR006195">
    <property type="entry name" value="aa-tRNA-synth_II"/>
</dbReference>
<dbReference type="FunFam" id="3.30.930.10:FF:000238">
    <property type="entry name" value="Lysine--tRNA ligase"/>
    <property type="match status" value="1"/>
</dbReference>
<feature type="domain" description="Aminoacyl-transfer RNA synthetases class-II family profile" evidence="12">
    <location>
        <begin position="264"/>
        <end position="586"/>
    </location>
</feature>
<dbReference type="Gene3D" id="3.30.930.10">
    <property type="entry name" value="Bira Bifunctional Protein, Domain 2"/>
    <property type="match status" value="1"/>
</dbReference>
<evidence type="ECO:0000259" key="12">
    <source>
        <dbReference type="PROSITE" id="PS50862"/>
    </source>
</evidence>
<keyword evidence="14" id="KW-1185">Reference proteome</keyword>
<keyword evidence="7" id="KW-0648">Protein biosynthesis</keyword>
<evidence type="ECO:0000256" key="2">
    <source>
        <dbReference type="ARBA" id="ARBA00008226"/>
    </source>
</evidence>
<dbReference type="SUPFAM" id="SSF55681">
    <property type="entry name" value="Class II aaRS and biotin synthetases"/>
    <property type="match status" value="1"/>
</dbReference>
<reference evidence="13" key="1">
    <citation type="submission" date="2023-06" db="EMBL/GenBank/DDBJ databases">
        <title>Genome-scale phylogeny and comparative genomics of the fungal order Sordariales.</title>
        <authorList>
            <consortium name="Lawrence Berkeley National Laboratory"/>
            <person name="Hensen N."/>
            <person name="Bonometti L."/>
            <person name="Westerberg I."/>
            <person name="Brannstrom I.O."/>
            <person name="Guillou S."/>
            <person name="Cros-Aarteil S."/>
            <person name="Calhoun S."/>
            <person name="Haridas S."/>
            <person name="Kuo A."/>
            <person name="Mondo S."/>
            <person name="Pangilinan J."/>
            <person name="Riley R."/>
            <person name="LaButti K."/>
            <person name="Andreopoulos B."/>
            <person name="Lipzen A."/>
            <person name="Chen C."/>
            <person name="Yanf M."/>
            <person name="Daum C."/>
            <person name="Ng V."/>
            <person name="Clum A."/>
            <person name="Steindorff A."/>
            <person name="Ohm R."/>
            <person name="Martin F."/>
            <person name="Silar P."/>
            <person name="Natvig D."/>
            <person name="Lalanne C."/>
            <person name="Gautier V."/>
            <person name="Ament-velasquez S.L."/>
            <person name="Kruys A."/>
            <person name="Hutchinson M.I."/>
            <person name="Powell A.J."/>
            <person name="Barry K."/>
            <person name="Miller A.N."/>
            <person name="Grigoriev I.V."/>
            <person name="Debuchy R."/>
            <person name="Gladieux P."/>
            <person name="Thoren M.H."/>
            <person name="Johannesson H."/>
        </authorList>
    </citation>
    <scope>NUCLEOTIDE SEQUENCE</scope>
    <source>
        <strain evidence="13">SMH3187-1</strain>
    </source>
</reference>
<evidence type="ECO:0000256" key="5">
    <source>
        <dbReference type="ARBA" id="ARBA00022741"/>
    </source>
</evidence>
<dbReference type="CDD" id="cd00775">
    <property type="entry name" value="LysRS_core"/>
    <property type="match status" value="1"/>
</dbReference>
<comment type="caution">
    <text evidence="13">The sequence shown here is derived from an EMBL/GenBank/DDBJ whole genome shotgun (WGS) entry which is preliminary data.</text>
</comment>
<organism evidence="13 14">
    <name type="scientific">Schizothecium vesticola</name>
    <dbReference type="NCBI Taxonomy" id="314040"/>
    <lineage>
        <taxon>Eukaryota</taxon>
        <taxon>Fungi</taxon>
        <taxon>Dikarya</taxon>
        <taxon>Ascomycota</taxon>
        <taxon>Pezizomycotina</taxon>
        <taxon>Sordariomycetes</taxon>
        <taxon>Sordariomycetidae</taxon>
        <taxon>Sordariales</taxon>
        <taxon>Schizotheciaceae</taxon>
        <taxon>Schizothecium</taxon>
    </lineage>
</organism>
<dbReference type="InterPro" id="IPR044136">
    <property type="entry name" value="Lys-tRNA-ligase_II_N"/>
</dbReference>
<dbReference type="Gene3D" id="2.40.50.140">
    <property type="entry name" value="Nucleic acid-binding proteins"/>
    <property type="match status" value="1"/>
</dbReference>
<dbReference type="GO" id="GO:0005829">
    <property type="term" value="C:cytosol"/>
    <property type="evidence" value="ECO:0007669"/>
    <property type="project" value="TreeGrafter"/>
</dbReference>
<dbReference type="EC" id="6.1.1.6" evidence="10"/>
<dbReference type="NCBIfam" id="TIGR00499">
    <property type="entry name" value="lysS_bact"/>
    <property type="match status" value="1"/>
</dbReference>
<dbReference type="FunFam" id="2.40.50.140:FF:000050">
    <property type="entry name" value="Lysine--tRNA ligase"/>
    <property type="match status" value="1"/>
</dbReference>
<keyword evidence="4" id="KW-0436">Ligase</keyword>
<dbReference type="HAMAP" id="MF_00252">
    <property type="entry name" value="Lys_tRNA_synth_class2"/>
    <property type="match status" value="1"/>
</dbReference>
<dbReference type="InterPro" id="IPR018149">
    <property type="entry name" value="Lys-tRNA-synth_II_C"/>
</dbReference>
<dbReference type="GO" id="GO:0000049">
    <property type="term" value="F:tRNA binding"/>
    <property type="evidence" value="ECO:0007669"/>
    <property type="project" value="TreeGrafter"/>
</dbReference>
<dbReference type="PANTHER" id="PTHR42918">
    <property type="entry name" value="LYSYL-TRNA SYNTHETASE"/>
    <property type="match status" value="1"/>
</dbReference>
<comment type="similarity">
    <text evidence="2">Belongs to the class-II aminoacyl-tRNA synthetase family.</text>
</comment>
<evidence type="ECO:0000256" key="4">
    <source>
        <dbReference type="ARBA" id="ARBA00022598"/>
    </source>
</evidence>
<dbReference type="PROSITE" id="PS50862">
    <property type="entry name" value="AA_TRNA_LIGASE_II"/>
    <property type="match status" value="1"/>
</dbReference>
<dbReference type="GO" id="GO:0005524">
    <property type="term" value="F:ATP binding"/>
    <property type="evidence" value="ECO:0007669"/>
    <property type="project" value="UniProtKB-KW"/>
</dbReference>
<evidence type="ECO:0000313" key="13">
    <source>
        <dbReference type="EMBL" id="KAK0743795.1"/>
    </source>
</evidence>
<dbReference type="InterPro" id="IPR004364">
    <property type="entry name" value="Aa-tRNA-synt_II"/>
</dbReference>
<sequence length="618" mass="70609">MADSSAPAAPAPPTEAVANLHLDEVTGEMISKTEKKKRDKQRAKEADKAAKAANAPPKAASKPKNSAGEEEDLNPNQYHEIRSRAVNELMKNPETNPYPHKFHVTYDDSKFHDEFKDLKPGETLKDKEITVAGRIYTVRTLSSKLIFYDIRTSADTVSIGTHIQVVCQAQLAKEGGVAFEKQHEHLRRGDVIGITGYPGRTNPKKGDGETGTLSLFASEITLLSPCLHMLPSVRFPFADGEQRARMRYLDLLWNDRSREILWQRSKMVRFIRDFFHERRFIEVETPMMHAIAGGATALPFVTHHNDLDIDMYMRVAPELFLKKMIVGQFGKVFELGKNFRNEGVDLTHNPEFTSCEFYWAYADVYDVMTLTEELVSSLVKELTGSYKTKFTTQHGEEYEVNWEAPWRRIEMIPELERVTGEKFPPYDELEKPHAKEFLEKLCKKMNVDCPPPLTTARMIDKLTGEFIENQCVNPTFIMEHPQVMSPLAKYHRTKKGLCERFEAFVCKKEIANAYTELNDPFDQRVRFMEQANQKEQGDDEAQLVDESFLNALEYGLPPTGGWGLGIDRLAMFITNNYSIREVLAFPFLREEKQNNSKEKFAAEIVNVEPLATEGIPHK</sequence>
<dbReference type="Pfam" id="PF00152">
    <property type="entry name" value="tRNA-synt_2"/>
    <property type="match status" value="1"/>
</dbReference>
<name>A0AA40EQY7_9PEZI</name>
<keyword evidence="8" id="KW-0030">Aminoacyl-tRNA synthetase</keyword>
<dbReference type="InterPro" id="IPR034762">
    <property type="entry name" value="Lys-tRNA-ligase_II_bac/euk"/>
</dbReference>
<dbReference type="GO" id="GO:0006430">
    <property type="term" value="P:lysyl-tRNA aminoacylation"/>
    <property type="evidence" value="ECO:0007669"/>
    <property type="project" value="InterPro"/>
</dbReference>
<protein>
    <recommendedName>
        <fullName evidence="10">Lysine--tRNA ligase</fullName>
        <ecNumber evidence="10">6.1.1.6</ecNumber>
    </recommendedName>
    <alternativeName>
        <fullName evidence="10">Lysyl-tRNA synthetase</fullName>
    </alternativeName>
</protein>
<dbReference type="NCBIfam" id="NF001756">
    <property type="entry name" value="PRK00484.1"/>
    <property type="match status" value="1"/>
</dbReference>
<comment type="subcellular location">
    <subcellularLocation>
        <location evidence="1">Cytoplasm</location>
    </subcellularLocation>
</comment>
<dbReference type="EMBL" id="JAUKUD010000005">
    <property type="protein sequence ID" value="KAK0743795.1"/>
    <property type="molecule type" value="Genomic_DNA"/>
</dbReference>
<evidence type="ECO:0000256" key="11">
    <source>
        <dbReference type="SAM" id="MobiDB-lite"/>
    </source>
</evidence>
<evidence type="ECO:0000256" key="7">
    <source>
        <dbReference type="ARBA" id="ARBA00022917"/>
    </source>
</evidence>
<dbReference type="PRINTS" id="PR00982">
    <property type="entry name" value="TRNASYNTHLYS"/>
</dbReference>
<evidence type="ECO:0000256" key="8">
    <source>
        <dbReference type="ARBA" id="ARBA00023146"/>
    </source>
</evidence>
<dbReference type="PIRSF" id="PIRSF039101">
    <property type="entry name" value="LysRS2"/>
    <property type="match status" value="1"/>
</dbReference>
<dbReference type="Pfam" id="PF01336">
    <property type="entry name" value="tRNA_anti-codon"/>
    <property type="match status" value="1"/>
</dbReference>
<feature type="region of interest" description="Disordered" evidence="11">
    <location>
        <begin position="1"/>
        <end position="77"/>
    </location>
</feature>
<feature type="compositionally biased region" description="Low complexity" evidence="11">
    <location>
        <begin position="51"/>
        <end position="66"/>
    </location>
</feature>
<dbReference type="Proteomes" id="UP001172155">
    <property type="component" value="Unassembled WGS sequence"/>
</dbReference>